<dbReference type="Pfam" id="PF08907">
    <property type="entry name" value="DUF1853"/>
    <property type="match status" value="1"/>
</dbReference>
<dbReference type="EMBL" id="CACVAP010000083">
    <property type="protein sequence ID" value="CAA6815372.1"/>
    <property type="molecule type" value="Genomic_DNA"/>
</dbReference>
<organism evidence="1">
    <name type="scientific">uncultured Sulfurovum sp</name>
    <dbReference type="NCBI Taxonomy" id="269237"/>
    <lineage>
        <taxon>Bacteria</taxon>
        <taxon>Pseudomonadati</taxon>
        <taxon>Campylobacterota</taxon>
        <taxon>Epsilonproteobacteria</taxon>
        <taxon>Campylobacterales</taxon>
        <taxon>Sulfurovaceae</taxon>
        <taxon>Sulfurovum</taxon>
        <taxon>environmental samples</taxon>
    </lineage>
</organism>
<protein>
    <recommendedName>
        <fullName evidence="2">DUF1853 domain-containing protein</fullName>
    </recommendedName>
</protein>
<evidence type="ECO:0008006" key="2">
    <source>
        <dbReference type="Google" id="ProtNLM"/>
    </source>
</evidence>
<reference evidence="1" key="1">
    <citation type="submission" date="2020-01" db="EMBL/GenBank/DDBJ databases">
        <authorList>
            <person name="Meier V. D."/>
            <person name="Meier V D."/>
        </authorList>
    </citation>
    <scope>NUCLEOTIDE SEQUENCE</scope>
    <source>
        <strain evidence="1">HLG_WM_MAG_06</strain>
    </source>
</reference>
<sequence length="281" mass="33991">MKSNKTPFKNQDKRLYYQYLGFINSVNLFTQDIMGMKHFNFEAQSISYEDFQTFSLDVQVPLGKRVERFFEFYIQENPNYKMLKKNIQINHNKTTIGEFDFFLEEQNNKKVIHVELVYKFYIYKEHTDEIKRYHGPNNHDNLEDKLHKLQTRQFPLLYNPYAKEILKELDISKVSQELCFLGNVFVKQETEANFEVINPNALAGTYLSFETFLTDARYKNKHYFIPQKEDWLVEEKYAEFWYKHEETIEKIEKYFQRNISLLLWIKSGNEFEKAFVLKSSP</sequence>
<proteinExistence type="predicted"/>
<accession>A0A6S6TIN4</accession>
<dbReference type="AlphaFoldDB" id="A0A6S6TIN4"/>
<name>A0A6S6TIN4_9BACT</name>
<gene>
    <name evidence="1" type="ORF">HELGO_WM7096</name>
</gene>
<evidence type="ECO:0000313" key="1">
    <source>
        <dbReference type="EMBL" id="CAA6815372.1"/>
    </source>
</evidence>
<dbReference type="InterPro" id="IPR015003">
    <property type="entry name" value="DUF1853"/>
</dbReference>